<dbReference type="AlphaFoldDB" id="A0A2P5X7A8"/>
<sequence length="122" mass="14257">MDKFVNEVLPLMYPPSVDILTNYIIMRIFDARSLVAVMIQEFTYVGEIAQALTCDFVIQHRWPLCWYAAAVCNMACTNLYYLAATPQRYSPDIDPDFYWWPKCFVSDVPWPSYLSVRAETCF</sequence>
<dbReference type="EMBL" id="KZ665524">
    <property type="protein sequence ID" value="PPR99222.1"/>
    <property type="molecule type" value="Genomic_DNA"/>
</dbReference>
<evidence type="ECO:0000313" key="1">
    <source>
        <dbReference type="EMBL" id="PPR99222.1"/>
    </source>
</evidence>
<gene>
    <name evidence="1" type="ORF">GOBAR_AA21438</name>
</gene>
<accession>A0A2P5X7A8</accession>
<protein>
    <submittedName>
        <fullName evidence="1">Uncharacterized protein</fullName>
    </submittedName>
</protein>
<proteinExistence type="predicted"/>
<dbReference type="Proteomes" id="UP000239757">
    <property type="component" value="Unassembled WGS sequence"/>
</dbReference>
<reference evidence="1 2" key="1">
    <citation type="submission" date="2015-01" db="EMBL/GenBank/DDBJ databases">
        <title>Genome of allotetraploid Gossypium barbadense reveals genomic plasticity and fiber elongation in cotton evolution.</title>
        <authorList>
            <person name="Chen X."/>
            <person name="Liu X."/>
            <person name="Zhao B."/>
            <person name="Zheng H."/>
            <person name="Hu Y."/>
            <person name="Lu G."/>
            <person name="Yang C."/>
            <person name="Chen J."/>
            <person name="Shan C."/>
            <person name="Zhang L."/>
            <person name="Zhou Y."/>
            <person name="Wang L."/>
            <person name="Guo W."/>
            <person name="Bai Y."/>
            <person name="Ruan J."/>
            <person name="Shangguan X."/>
            <person name="Mao Y."/>
            <person name="Jiang J."/>
            <person name="Zhu Y."/>
            <person name="Lei J."/>
            <person name="Kang H."/>
            <person name="Chen S."/>
            <person name="He X."/>
            <person name="Wang R."/>
            <person name="Wang Y."/>
            <person name="Chen J."/>
            <person name="Wang L."/>
            <person name="Yu S."/>
            <person name="Wang B."/>
            <person name="Wei J."/>
            <person name="Song S."/>
            <person name="Lu X."/>
            <person name="Gao Z."/>
            <person name="Gu W."/>
            <person name="Deng X."/>
            <person name="Ma D."/>
            <person name="Wang S."/>
            <person name="Liang W."/>
            <person name="Fang L."/>
            <person name="Cai C."/>
            <person name="Zhu X."/>
            <person name="Zhou B."/>
            <person name="Zhang Y."/>
            <person name="Chen Z."/>
            <person name="Xu S."/>
            <person name="Zhu R."/>
            <person name="Wang S."/>
            <person name="Zhang T."/>
            <person name="Zhao G."/>
        </authorList>
    </citation>
    <scope>NUCLEOTIDE SEQUENCE [LARGE SCALE GENOMIC DNA]</scope>
    <source>
        <strain evidence="2">cv. Xinhai21</strain>
        <tissue evidence="1">Leaf</tissue>
    </source>
</reference>
<evidence type="ECO:0000313" key="2">
    <source>
        <dbReference type="Proteomes" id="UP000239757"/>
    </source>
</evidence>
<name>A0A2P5X7A8_GOSBA</name>
<organism evidence="1 2">
    <name type="scientific">Gossypium barbadense</name>
    <name type="common">Sea Island cotton</name>
    <name type="synonym">Hibiscus barbadensis</name>
    <dbReference type="NCBI Taxonomy" id="3634"/>
    <lineage>
        <taxon>Eukaryota</taxon>
        <taxon>Viridiplantae</taxon>
        <taxon>Streptophyta</taxon>
        <taxon>Embryophyta</taxon>
        <taxon>Tracheophyta</taxon>
        <taxon>Spermatophyta</taxon>
        <taxon>Magnoliopsida</taxon>
        <taxon>eudicotyledons</taxon>
        <taxon>Gunneridae</taxon>
        <taxon>Pentapetalae</taxon>
        <taxon>rosids</taxon>
        <taxon>malvids</taxon>
        <taxon>Malvales</taxon>
        <taxon>Malvaceae</taxon>
        <taxon>Malvoideae</taxon>
        <taxon>Gossypium</taxon>
    </lineage>
</organism>